<dbReference type="AlphaFoldDB" id="A0A8S1F2H1"/>
<protein>
    <submittedName>
        <fullName evidence="2">Uncharacterized protein</fullName>
    </submittedName>
</protein>
<reference evidence="2 3" key="1">
    <citation type="submission" date="2020-04" db="EMBL/GenBank/DDBJ databases">
        <authorList>
            <person name="Laetsch R D."/>
            <person name="Stevens L."/>
            <person name="Kumar S."/>
            <person name="Blaxter L. M."/>
        </authorList>
    </citation>
    <scope>NUCLEOTIDE SEQUENCE [LARGE SCALE GENOMIC DNA]</scope>
</reference>
<dbReference type="Proteomes" id="UP000494206">
    <property type="component" value="Unassembled WGS sequence"/>
</dbReference>
<evidence type="ECO:0000256" key="1">
    <source>
        <dbReference type="SAM" id="SignalP"/>
    </source>
</evidence>
<feature type="chain" id="PRO_5035821857" evidence="1">
    <location>
        <begin position="26"/>
        <end position="150"/>
    </location>
</feature>
<sequence length="150" mass="17155">MSQKLPSLLQILLFAQCALISICAAYPYLVLAEPNYSTSRHLVKRAFDRFDNSGVFSFGAKRLDRLDDLENEYEDRKKRAFDRLDNADFGLRRKRSFDRMGGTEFGLMKRSAGRVSDRDQLIENLADSIAALRQARSIENLGPLLVTYNK</sequence>
<organism evidence="2 3">
    <name type="scientific">Caenorhabditis bovis</name>
    <dbReference type="NCBI Taxonomy" id="2654633"/>
    <lineage>
        <taxon>Eukaryota</taxon>
        <taxon>Metazoa</taxon>
        <taxon>Ecdysozoa</taxon>
        <taxon>Nematoda</taxon>
        <taxon>Chromadorea</taxon>
        <taxon>Rhabditida</taxon>
        <taxon>Rhabditina</taxon>
        <taxon>Rhabditomorpha</taxon>
        <taxon>Rhabditoidea</taxon>
        <taxon>Rhabditidae</taxon>
        <taxon>Peloderinae</taxon>
        <taxon>Caenorhabditis</taxon>
    </lineage>
</organism>
<gene>
    <name evidence="2" type="ORF">CBOVIS_LOCUS10015</name>
</gene>
<comment type="caution">
    <text evidence="2">The sequence shown here is derived from an EMBL/GenBank/DDBJ whole genome shotgun (WGS) entry which is preliminary data.</text>
</comment>
<evidence type="ECO:0000313" key="3">
    <source>
        <dbReference type="Proteomes" id="UP000494206"/>
    </source>
</evidence>
<proteinExistence type="predicted"/>
<dbReference type="OrthoDB" id="5850233at2759"/>
<keyword evidence="1" id="KW-0732">Signal</keyword>
<name>A0A8S1F2H1_9PELO</name>
<accession>A0A8S1F2H1</accession>
<keyword evidence="3" id="KW-1185">Reference proteome</keyword>
<feature type="signal peptide" evidence="1">
    <location>
        <begin position="1"/>
        <end position="25"/>
    </location>
</feature>
<evidence type="ECO:0000313" key="2">
    <source>
        <dbReference type="EMBL" id="CAB3408208.1"/>
    </source>
</evidence>
<dbReference type="EMBL" id="CADEPM010000007">
    <property type="protein sequence ID" value="CAB3408208.1"/>
    <property type="molecule type" value="Genomic_DNA"/>
</dbReference>